<evidence type="ECO:0000256" key="1">
    <source>
        <dbReference type="SAM" id="MobiDB-lite"/>
    </source>
</evidence>
<organism evidence="3 4">
    <name type="scientific">Actinoplanes lutulentus</name>
    <dbReference type="NCBI Taxonomy" id="1287878"/>
    <lineage>
        <taxon>Bacteria</taxon>
        <taxon>Bacillati</taxon>
        <taxon>Actinomycetota</taxon>
        <taxon>Actinomycetes</taxon>
        <taxon>Micromonosporales</taxon>
        <taxon>Micromonosporaceae</taxon>
        <taxon>Actinoplanes</taxon>
    </lineage>
</organism>
<feature type="region of interest" description="Disordered" evidence="1">
    <location>
        <begin position="60"/>
        <end position="96"/>
    </location>
</feature>
<feature type="region of interest" description="Disordered" evidence="1">
    <location>
        <begin position="28"/>
        <end position="48"/>
    </location>
</feature>
<dbReference type="RefSeq" id="WP_111652428.1">
    <property type="nucleotide sequence ID" value="NZ_JACHWI010000010.1"/>
</dbReference>
<gene>
    <name evidence="3" type="ORF">B0I29_11620</name>
</gene>
<protein>
    <recommendedName>
        <fullName evidence="5">PknH-like protein</fullName>
    </recommendedName>
</protein>
<comment type="caution">
    <text evidence="3">The sequence shown here is derived from an EMBL/GenBank/DDBJ whole genome shotgun (WGS) entry which is preliminary data.</text>
</comment>
<evidence type="ECO:0000256" key="2">
    <source>
        <dbReference type="SAM" id="SignalP"/>
    </source>
</evidence>
<evidence type="ECO:0000313" key="3">
    <source>
        <dbReference type="EMBL" id="RAK30361.1"/>
    </source>
</evidence>
<keyword evidence="4" id="KW-1185">Reference proteome</keyword>
<name>A0A327Z401_9ACTN</name>
<evidence type="ECO:0000313" key="4">
    <source>
        <dbReference type="Proteomes" id="UP000249341"/>
    </source>
</evidence>
<keyword evidence="2" id="KW-0732">Signal</keyword>
<dbReference type="PROSITE" id="PS51257">
    <property type="entry name" value="PROKAR_LIPOPROTEIN"/>
    <property type="match status" value="1"/>
</dbReference>
<proteinExistence type="predicted"/>
<dbReference type="OrthoDB" id="3293604at2"/>
<evidence type="ECO:0008006" key="5">
    <source>
        <dbReference type="Google" id="ProtNLM"/>
    </source>
</evidence>
<feature type="signal peptide" evidence="2">
    <location>
        <begin position="1"/>
        <end position="31"/>
    </location>
</feature>
<dbReference type="EMBL" id="QLMJ01000016">
    <property type="protein sequence ID" value="RAK30361.1"/>
    <property type="molecule type" value="Genomic_DNA"/>
</dbReference>
<sequence>MQINAFRIAAAGLLTASLTACSSASDTTASAASVPPSPSGSASAAPSASAAVGIPGGALLQPSDVRGAESQPLEKGEFSHVRPLRPCGDGRYPSDESRTAAVAMRYTVGGAEGGSTPTVVTEFVGLHTGTGAADQFTAIQSGLKECPGGLGDGERRWVVLDTGDDALVVRIDQRFSYADEAPSTVSHYAAASRVGNAIVVVADLGWENLGGSEELVRDLITKAEKRAATLA</sequence>
<dbReference type="Proteomes" id="UP000249341">
    <property type="component" value="Unassembled WGS sequence"/>
</dbReference>
<accession>A0A327Z401</accession>
<reference evidence="3 4" key="1">
    <citation type="submission" date="2018-06" db="EMBL/GenBank/DDBJ databases">
        <title>Genomic Encyclopedia of Type Strains, Phase III (KMG-III): the genomes of soil and plant-associated and newly described type strains.</title>
        <authorList>
            <person name="Whitman W."/>
        </authorList>
    </citation>
    <scope>NUCLEOTIDE SEQUENCE [LARGE SCALE GENOMIC DNA]</scope>
    <source>
        <strain evidence="3 4">CGMCC 4.7090</strain>
    </source>
</reference>
<feature type="chain" id="PRO_5016361307" description="PknH-like protein" evidence="2">
    <location>
        <begin position="32"/>
        <end position="231"/>
    </location>
</feature>
<dbReference type="AlphaFoldDB" id="A0A327Z401"/>